<dbReference type="Gene3D" id="3.40.50.12550">
    <property type="entry name" value="Ubiquitin-activating enzyme E1, inactive adenylation domain, subdomain 2"/>
    <property type="match status" value="1"/>
</dbReference>
<dbReference type="InterPro" id="IPR045886">
    <property type="entry name" value="ThiF/MoeB/HesA"/>
</dbReference>
<dbReference type="EnsemblMetazoa" id="HelroT156323">
    <property type="protein sequence ID" value="HelroP156323"/>
    <property type="gene ID" value="HelroG156323"/>
</dbReference>
<dbReference type="GO" id="GO:0005524">
    <property type="term" value="F:ATP binding"/>
    <property type="evidence" value="ECO:0007669"/>
    <property type="project" value="UniProtKB-KW"/>
</dbReference>
<dbReference type="UniPathway" id="UPA00143"/>
<protein>
    <recommendedName>
        <fullName evidence="9">Ubiquitin-activating enzyme E1 C-terminal domain-containing protein</fullName>
    </recommendedName>
</protein>
<reference evidence="11" key="3">
    <citation type="submission" date="2015-06" db="UniProtKB">
        <authorList>
            <consortium name="EnsemblMetazoa"/>
        </authorList>
    </citation>
    <scope>IDENTIFICATION</scope>
</reference>
<dbReference type="eggNOG" id="KOG2012">
    <property type="taxonomic scope" value="Eukaryota"/>
</dbReference>
<dbReference type="GO" id="GO:0006511">
    <property type="term" value="P:ubiquitin-dependent protein catabolic process"/>
    <property type="evidence" value="ECO:0000318"/>
    <property type="project" value="GO_Central"/>
</dbReference>
<dbReference type="AlphaFoldDB" id="T1ELT8"/>
<dbReference type="Gene3D" id="3.10.290.60">
    <property type="entry name" value="Ubiquitin-activating enzyme E1, UFD domain"/>
    <property type="match status" value="1"/>
</dbReference>
<dbReference type="Gene3D" id="3.50.50.80">
    <property type="entry name" value="Ubiquitin-activating enzyme E1, inactive adenylation domain, subdomain 1"/>
    <property type="match status" value="1"/>
</dbReference>
<dbReference type="Pfam" id="PF09358">
    <property type="entry name" value="E1_UFD"/>
    <property type="match status" value="1"/>
</dbReference>
<dbReference type="Gene3D" id="1.10.10.2660">
    <property type="entry name" value="Ubiquitin-activating enzyme E1, SCCH domain"/>
    <property type="match status" value="1"/>
</dbReference>
<feature type="domain" description="Ubiquitin-activating enzyme E1 C-terminal" evidence="9">
    <location>
        <begin position="868"/>
        <end position="994"/>
    </location>
</feature>
<dbReference type="RefSeq" id="XP_009011198.1">
    <property type="nucleotide sequence ID" value="XM_009012950.1"/>
</dbReference>
<dbReference type="GO" id="GO:0005737">
    <property type="term" value="C:cytoplasm"/>
    <property type="evidence" value="ECO:0000318"/>
    <property type="project" value="GO_Central"/>
</dbReference>
<gene>
    <name evidence="11" type="primary">20197538</name>
    <name evidence="10" type="ORF">HELRODRAFT_156323</name>
</gene>
<dbReference type="PANTHER" id="PTHR10953:SF4">
    <property type="entry name" value="UBIQUITIN-ACTIVATING ENZYME E1 C-TERMINAL DOMAIN-CONTAINING PROTEIN"/>
    <property type="match status" value="1"/>
</dbReference>
<dbReference type="Pfam" id="PF10585">
    <property type="entry name" value="UBA_E1_SCCH"/>
    <property type="match status" value="1"/>
</dbReference>
<accession>T1ELT8</accession>
<dbReference type="KEGG" id="hro:HELRODRAFT_156323"/>
<dbReference type="EMBL" id="KB095858">
    <property type="protein sequence ID" value="ESO10929.1"/>
    <property type="molecule type" value="Genomic_DNA"/>
</dbReference>
<dbReference type="InterPro" id="IPR000011">
    <property type="entry name" value="UBQ/SUMO-activ_enz_E1-like"/>
</dbReference>
<dbReference type="PROSITE" id="PS00865">
    <property type="entry name" value="UBIQUITIN_ACTIVAT_2"/>
    <property type="match status" value="1"/>
</dbReference>
<dbReference type="Gene3D" id="3.40.50.720">
    <property type="entry name" value="NAD(P)-binding Rossmann-like Domain"/>
    <property type="match status" value="1"/>
</dbReference>
<name>T1ELT8_HELRO</name>
<dbReference type="InterPro" id="IPR042063">
    <property type="entry name" value="Ubi_acti_E1_SCCH"/>
</dbReference>
<proteinExistence type="inferred from homology"/>
<evidence type="ECO:0000256" key="4">
    <source>
        <dbReference type="ARBA" id="ARBA00022741"/>
    </source>
</evidence>
<feature type="active site" description="Glycyl thioester intermediate" evidence="7">
    <location>
        <position position="575"/>
    </location>
</feature>
<comment type="similarity">
    <text evidence="2 8">Belongs to the ubiquitin-activating E1 family.</text>
</comment>
<evidence type="ECO:0000256" key="6">
    <source>
        <dbReference type="ARBA" id="ARBA00022840"/>
    </source>
</evidence>
<evidence type="ECO:0000256" key="3">
    <source>
        <dbReference type="ARBA" id="ARBA00022598"/>
    </source>
</evidence>
<dbReference type="PRINTS" id="PR01849">
    <property type="entry name" value="UBIQUITINACT"/>
</dbReference>
<dbReference type="InterPro" id="IPR035985">
    <property type="entry name" value="Ubiquitin-activating_enz"/>
</dbReference>
<dbReference type="NCBIfam" id="TIGR01408">
    <property type="entry name" value="Ube1"/>
    <property type="match status" value="1"/>
</dbReference>
<dbReference type="InterPro" id="IPR033127">
    <property type="entry name" value="UBQ-activ_enz_E1_Cys_AS"/>
</dbReference>
<keyword evidence="4 8" id="KW-0547">Nucleotide-binding</keyword>
<dbReference type="Pfam" id="PF00899">
    <property type="entry name" value="ThiF"/>
    <property type="match status" value="2"/>
</dbReference>
<reference evidence="12" key="1">
    <citation type="submission" date="2012-12" db="EMBL/GenBank/DDBJ databases">
        <authorList>
            <person name="Hellsten U."/>
            <person name="Grimwood J."/>
            <person name="Chapman J.A."/>
            <person name="Shapiro H."/>
            <person name="Aerts A."/>
            <person name="Otillar R.P."/>
            <person name="Terry A.Y."/>
            <person name="Boore J.L."/>
            <person name="Simakov O."/>
            <person name="Marletaz F."/>
            <person name="Cho S.-J."/>
            <person name="Edsinger-Gonzales E."/>
            <person name="Havlak P."/>
            <person name="Kuo D.-H."/>
            <person name="Larsson T."/>
            <person name="Lv J."/>
            <person name="Arendt D."/>
            <person name="Savage R."/>
            <person name="Osoegawa K."/>
            <person name="de Jong P."/>
            <person name="Lindberg D.R."/>
            <person name="Seaver E.C."/>
            <person name="Weisblat D.A."/>
            <person name="Putnam N.H."/>
            <person name="Grigoriev I.V."/>
            <person name="Rokhsar D.S."/>
        </authorList>
    </citation>
    <scope>NUCLEOTIDE SEQUENCE</scope>
</reference>
<evidence type="ECO:0000256" key="8">
    <source>
        <dbReference type="RuleBase" id="RU000519"/>
    </source>
</evidence>
<evidence type="ECO:0000256" key="5">
    <source>
        <dbReference type="ARBA" id="ARBA00022786"/>
    </source>
</evidence>
<evidence type="ECO:0000313" key="10">
    <source>
        <dbReference type="EMBL" id="ESO10929.1"/>
    </source>
</evidence>
<evidence type="ECO:0000256" key="1">
    <source>
        <dbReference type="ARBA" id="ARBA00004906"/>
    </source>
</evidence>
<dbReference type="InterPro" id="IPR018075">
    <property type="entry name" value="UBQ-activ_enz_E1"/>
</dbReference>
<organism evidence="11 12">
    <name type="scientific">Helobdella robusta</name>
    <name type="common">Californian leech</name>
    <dbReference type="NCBI Taxonomy" id="6412"/>
    <lineage>
        <taxon>Eukaryota</taxon>
        <taxon>Metazoa</taxon>
        <taxon>Spiralia</taxon>
        <taxon>Lophotrochozoa</taxon>
        <taxon>Annelida</taxon>
        <taxon>Clitellata</taxon>
        <taxon>Hirudinea</taxon>
        <taxon>Rhynchobdellida</taxon>
        <taxon>Glossiphoniidae</taxon>
        <taxon>Helobdella</taxon>
    </lineage>
</organism>
<dbReference type="SMART" id="SM00985">
    <property type="entry name" value="UBA_e1_C"/>
    <property type="match status" value="1"/>
</dbReference>
<dbReference type="OrthoDB" id="10252231at2759"/>
<dbReference type="Proteomes" id="UP000015101">
    <property type="component" value="Unassembled WGS sequence"/>
</dbReference>
<dbReference type="InterPro" id="IPR042302">
    <property type="entry name" value="E1_FCCH_sf"/>
</dbReference>
<evidence type="ECO:0000259" key="9">
    <source>
        <dbReference type="SMART" id="SM00985"/>
    </source>
</evidence>
<dbReference type="GO" id="GO:0016567">
    <property type="term" value="P:protein ubiquitination"/>
    <property type="evidence" value="ECO:0000318"/>
    <property type="project" value="GO_Central"/>
</dbReference>
<dbReference type="GO" id="GO:0005634">
    <property type="term" value="C:nucleus"/>
    <property type="evidence" value="ECO:0000318"/>
    <property type="project" value="GO_Central"/>
</dbReference>
<dbReference type="SUPFAM" id="SSF69572">
    <property type="entry name" value="Activating enzymes of the ubiquitin-like proteins"/>
    <property type="match status" value="2"/>
</dbReference>
<dbReference type="Gene3D" id="2.40.30.180">
    <property type="entry name" value="Ubiquitin-activating enzyme E1, FCCH domain"/>
    <property type="match status" value="1"/>
</dbReference>
<dbReference type="CTD" id="20197538"/>
<dbReference type="InterPro" id="IPR042449">
    <property type="entry name" value="Ub-E1_IAD_1"/>
</dbReference>
<dbReference type="STRING" id="6412.T1ELT8"/>
<comment type="pathway">
    <text evidence="1">Protein modification; protein ubiquitination.</text>
</comment>
<keyword evidence="5 8" id="KW-0833">Ubl conjugation pathway</keyword>
<dbReference type="PANTHER" id="PTHR10953">
    <property type="entry name" value="UBIQUITIN-ACTIVATING ENZYME E1"/>
    <property type="match status" value="1"/>
</dbReference>
<dbReference type="GO" id="GO:0004839">
    <property type="term" value="F:ubiquitin activating enzyme activity"/>
    <property type="evidence" value="ECO:0000318"/>
    <property type="project" value="GO_Central"/>
</dbReference>
<keyword evidence="12" id="KW-1185">Reference proteome</keyword>
<dbReference type="InterPro" id="IPR019572">
    <property type="entry name" value="UBA_E1_SCCH"/>
</dbReference>
<evidence type="ECO:0000313" key="12">
    <source>
        <dbReference type="Proteomes" id="UP000015101"/>
    </source>
</evidence>
<evidence type="ECO:0000313" key="11">
    <source>
        <dbReference type="EnsemblMetazoa" id="HelroP156323"/>
    </source>
</evidence>
<dbReference type="HOGENOM" id="CLU_002556_0_0_1"/>
<dbReference type="InterPro" id="IPR018965">
    <property type="entry name" value="Ub-activating_enz_E1_C"/>
</dbReference>
<dbReference type="EMBL" id="AMQM01002783">
    <property type="status" value="NOT_ANNOTATED_CDS"/>
    <property type="molecule type" value="Genomic_DNA"/>
</dbReference>
<evidence type="ECO:0000256" key="2">
    <source>
        <dbReference type="ARBA" id="ARBA00005673"/>
    </source>
</evidence>
<dbReference type="InterPro" id="IPR038252">
    <property type="entry name" value="UBA_E1_C_sf"/>
</dbReference>
<reference evidence="10 12" key="2">
    <citation type="journal article" date="2013" name="Nature">
        <title>Insights into bilaterian evolution from three spiralian genomes.</title>
        <authorList>
            <person name="Simakov O."/>
            <person name="Marletaz F."/>
            <person name="Cho S.J."/>
            <person name="Edsinger-Gonzales E."/>
            <person name="Havlak P."/>
            <person name="Hellsten U."/>
            <person name="Kuo D.H."/>
            <person name="Larsson T."/>
            <person name="Lv J."/>
            <person name="Arendt D."/>
            <person name="Savage R."/>
            <person name="Osoegawa K."/>
            <person name="de Jong P."/>
            <person name="Grimwood J."/>
            <person name="Chapman J.A."/>
            <person name="Shapiro H."/>
            <person name="Aerts A."/>
            <person name="Otillar R.P."/>
            <person name="Terry A.Y."/>
            <person name="Boore J.L."/>
            <person name="Grigoriev I.V."/>
            <person name="Lindberg D.R."/>
            <person name="Seaver E.C."/>
            <person name="Weisblat D.A."/>
            <person name="Putnam N.H."/>
            <person name="Rokhsar D.S."/>
        </authorList>
    </citation>
    <scope>NUCLEOTIDE SEQUENCE</scope>
</reference>
<evidence type="ECO:0000256" key="7">
    <source>
        <dbReference type="PROSITE-ProRule" id="PRU10132"/>
    </source>
</evidence>
<dbReference type="InterPro" id="IPR000594">
    <property type="entry name" value="ThiF_NAD_FAD-bd"/>
</dbReference>
<dbReference type="GeneID" id="20197538"/>
<dbReference type="FunFam" id="3.50.50.80:FF:000007">
    <property type="entry name" value="Ubiquitin-activating enzyme E1"/>
    <property type="match status" value="1"/>
</dbReference>
<dbReference type="GO" id="GO:0006974">
    <property type="term" value="P:DNA damage response"/>
    <property type="evidence" value="ECO:0000318"/>
    <property type="project" value="GO_Central"/>
</dbReference>
<dbReference type="InParanoid" id="T1ELT8"/>
<sequence>MSEIDEGLYSRQLYVLGKNAMKKLCDGDVLICGMGGPGIEVAKNLALAGVGKIVIHDLKELTWKDLSSQFLAEESDIGKNRAVVSRQKLSELNPHVNVLAHVEVLNDDFIKSFTAVVLTDSCSMECQRIDQLCRNSGIPLVMANAKGVFGQVFCDFGENFTITDKYSSEPNQFEILNILKKNGTLEVNVSLDSRGSLAADEFVTFHGVQGLTEIPERLLALMPCDDSVGYQGYVTEIRLPESITFKSYEESLQCPNYVASDYSKIDDQLLVHRAFLTLDDYFDEHNRLPRPKSEQDAHEFIEMYQNKNLLHGESELTNEKKLLLRKFSMTCDGDLSPLHSVIGSLAAQEVVKALTGKFQPLQQWFQFDARELLDAKWIELTEDDFSPRGDRYDGIRGIIGEKVLQRLANSKLFLVGVGAVGCEMLKNWSMLGLGAGDGGLVSVTDMDMIERSNLNRQFLFRNEHIGKMKSTVAAGVIKRMNSQINIESHVSKVAKETEDLFTDSFFQKLDVVISALDNIEARNYIDERCIYQEKPLIDCGTEGLQCNTQVILPHRTVSYQSRSTSNQNEVSIPMCTLKFFPSRIEHTIQWARDDFEGKFCLSIKAAKEYMEEADFWKNFESLSPYQKLKDIRAVFNDVLNSSEPIEENLIKWARKSFEEHFNYRILEILLSFPPKYVTSKGLPFWHGSKRCPSVITFDANNSLHMDYIVSTVNLLAQVFSLPLVTDGRGIDFIRNVLNNMHVPKFEPDTNLKIPTEDEDLKSQIENVKLDDEELHEILKSLPPRESSLKLKMNALQFDKDCDSHVEYITAASNLRATNYNIPAADKLQTKKIVGKIIPAVTTTTSFVVGLACIELIKILKGDWTLDNFRNSYNTLSSCNINCTKLREPPTHMYNDDGKFTMWSRFDIDHDITIGNLIDYFKDMHMLAIDHIAYGDSILLSTVFTHNVEERKTKTISQAVAEVTKKELKPHVTSLKINISGEDKNGSDLEELPFVKIKIC</sequence>
<keyword evidence="6 8" id="KW-0067">ATP-binding</keyword>
<dbReference type="FunFam" id="3.10.290.60:FF:000001">
    <property type="entry name" value="Ubiquitin-activating enzyme E1 2"/>
    <property type="match status" value="1"/>
</dbReference>
<keyword evidence="3 8" id="KW-0436">Ligase</keyword>